<protein>
    <submittedName>
        <fullName evidence="1">Uncharacterized protein</fullName>
    </submittedName>
</protein>
<evidence type="ECO:0000313" key="2">
    <source>
        <dbReference type="Proteomes" id="UP000479691"/>
    </source>
</evidence>
<comment type="caution">
    <text evidence="1">The sequence shown here is derived from an EMBL/GenBank/DDBJ whole genome shotgun (WGS) entry which is preliminary data.</text>
</comment>
<organism evidence="1 2">
    <name type="scientific">Orbilia oligospora</name>
    <name type="common">Nematode-trapping fungus</name>
    <name type="synonym">Arthrobotrys oligospora</name>
    <dbReference type="NCBI Taxonomy" id="2813651"/>
    <lineage>
        <taxon>Eukaryota</taxon>
        <taxon>Fungi</taxon>
        <taxon>Dikarya</taxon>
        <taxon>Ascomycota</taxon>
        <taxon>Pezizomycotina</taxon>
        <taxon>Orbiliomycetes</taxon>
        <taxon>Orbiliales</taxon>
        <taxon>Orbiliaceae</taxon>
        <taxon>Orbilia</taxon>
    </lineage>
</organism>
<evidence type="ECO:0000313" key="1">
    <source>
        <dbReference type="EMBL" id="KAF3170225.1"/>
    </source>
</evidence>
<reference evidence="1 2" key="1">
    <citation type="submission" date="2019-06" db="EMBL/GenBank/DDBJ databases">
        <authorList>
            <person name="Palmer J.M."/>
        </authorList>
    </citation>
    <scope>NUCLEOTIDE SEQUENCE [LARGE SCALE GENOMIC DNA]</scope>
    <source>
        <strain evidence="1 2">TWF788</strain>
    </source>
</reference>
<proteinExistence type="predicted"/>
<dbReference type="EMBL" id="JAABOE010000075">
    <property type="protein sequence ID" value="KAF3170225.1"/>
    <property type="molecule type" value="Genomic_DNA"/>
</dbReference>
<dbReference type="AlphaFoldDB" id="A0A7C8PJ37"/>
<sequence>MPLILAMDLEEAMRLKRIRFNVRSERSQTWQRLCLVLATLGTLFSILPNITGWCANSTPPPMATAAAVAVTTTITTSAGISLETVHIFTTVTPIVTVLYSELLQWRSKLVDQKVLSCMANTKERENWKSLPNPQNRNL</sequence>
<accession>A0A7C8PJ37</accession>
<gene>
    <name evidence="1" type="ORF">TWF788_010237</name>
</gene>
<dbReference type="Proteomes" id="UP000479691">
    <property type="component" value="Unassembled WGS sequence"/>
</dbReference>
<name>A0A7C8PJ37_ORBOL</name>